<accession>A0ABD2QA66</accession>
<dbReference type="AlphaFoldDB" id="A0ABD2QA66"/>
<reference evidence="1 2" key="1">
    <citation type="submission" date="2024-11" db="EMBL/GenBank/DDBJ databases">
        <title>Adaptive evolution of stress response genes in parasites aligns with host niche diversity.</title>
        <authorList>
            <person name="Hahn C."/>
            <person name="Resl P."/>
        </authorList>
    </citation>
    <scope>NUCLEOTIDE SEQUENCE [LARGE SCALE GENOMIC DNA]</scope>
    <source>
        <strain evidence="1">EGGRZ-B1_66</strain>
        <tissue evidence="1">Body</tissue>
    </source>
</reference>
<gene>
    <name evidence="1" type="ORF">Ciccas_005047</name>
</gene>
<dbReference type="Proteomes" id="UP001626550">
    <property type="component" value="Unassembled WGS sequence"/>
</dbReference>
<name>A0ABD2QA66_9PLAT</name>
<protein>
    <submittedName>
        <fullName evidence="1">Uncharacterized protein</fullName>
    </submittedName>
</protein>
<evidence type="ECO:0000313" key="1">
    <source>
        <dbReference type="EMBL" id="KAL3316303.1"/>
    </source>
</evidence>
<organism evidence="1 2">
    <name type="scientific">Cichlidogyrus casuarinus</name>
    <dbReference type="NCBI Taxonomy" id="1844966"/>
    <lineage>
        <taxon>Eukaryota</taxon>
        <taxon>Metazoa</taxon>
        <taxon>Spiralia</taxon>
        <taxon>Lophotrochozoa</taxon>
        <taxon>Platyhelminthes</taxon>
        <taxon>Monogenea</taxon>
        <taxon>Monopisthocotylea</taxon>
        <taxon>Dactylogyridea</taxon>
        <taxon>Ancyrocephalidae</taxon>
        <taxon>Cichlidogyrus</taxon>
    </lineage>
</organism>
<comment type="caution">
    <text evidence="1">The sequence shown here is derived from an EMBL/GenBank/DDBJ whole genome shotgun (WGS) entry which is preliminary data.</text>
</comment>
<sequence length="69" mass="8073">MTSQNNKFIVIVRPLTDTPAYNIPITSTEITGKWLIDHVCRKEEVFDDRMFFGLRFIEHDSMTIPCKVL</sequence>
<evidence type="ECO:0000313" key="2">
    <source>
        <dbReference type="Proteomes" id="UP001626550"/>
    </source>
</evidence>
<keyword evidence="2" id="KW-1185">Reference proteome</keyword>
<dbReference type="EMBL" id="JBJKFK010000563">
    <property type="protein sequence ID" value="KAL3316303.1"/>
    <property type="molecule type" value="Genomic_DNA"/>
</dbReference>
<proteinExistence type="predicted"/>